<dbReference type="Proteomes" id="UP001586593">
    <property type="component" value="Unassembled WGS sequence"/>
</dbReference>
<dbReference type="EMBL" id="JAZHXJ010001869">
    <property type="protein sequence ID" value="KAL1843091.1"/>
    <property type="molecule type" value="Genomic_DNA"/>
</dbReference>
<organism evidence="2 3">
    <name type="scientific">Phialemonium thermophilum</name>
    <dbReference type="NCBI Taxonomy" id="223376"/>
    <lineage>
        <taxon>Eukaryota</taxon>
        <taxon>Fungi</taxon>
        <taxon>Dikarya</taxon>
        <taxon>Ascomycota</taxon>
        <taxon>Pezizomycotina</taxon>
        <taxon>Sordariomycetes</taxon>
        <taxon>Sordariomycetidae</taxon>
        <taxon>Cephalothecales</taxon>
        <taxon>Cephalothecaceae</taxon>
        <taxon>Phialemonium</taxon>
    </lineage>
</organism>
<protein>
    <submittedName>
        <fullName evidence="2">Uncharacterized protein</fullName>
    </submittedName>
</protein>
<comment type="caution">
    <text evidence="2">The sequence shown here is derived from an EMBL/GenBank/DDBJ whole genome shotgun (WGS) entry which is preliminary data.</text>
</comment>
<sequence>MESAKLQPCPGGFSVSCLELAARSLPQSLAVYAAHGPLRLAAAFPVCYDLPYQTAEFDFCDSKKKKGLPADAFVSMAPVSQGHLTGRSASSKAQSPIKRPLLVLEPREYKRRLVRLLFLHVLLSSSPQSEQIPSLVSISPPFFCLSCFSAPFFGSVTMGSSHSKSSAAHAGPTKDTSKYVRGSKPSSAHAGGSKSSSAYAGGSAPPPAGSGAPQSASAYTKPQRFVPDGASVYVGAEGYEALKDKIVDSVMLEFLDSGASEGGPYHDPTAVGQRKNHVALRLQIRDRVHVKVGGRDVISRGVLCSVELANADDGRCYIAAKPIPYSGPSNSAIAVFHFAVRRRASIRTWLEQADPLIPYMYTIVGVAGNNAKLLNGCRDWM</sequence>
<feature type="region of interest" description="Disordered" evidence="1">
    <location>
        <begin position="163"/>
        <end position="221"/>
    </location>
</feature>
<accession>A0ABR3VQ67</accession>
<dbReference type="PROSITE" id="PS51257">
    <property type="entry name" value="PROKAR_LIPOPROTEIN"/>
    <property type="match status" value="1"/>
</dbReference>
<gene>
    <name evidence="2" type="ORF">VTK73DRAFT_2927</name>
</gene>
<name>A0ABR3VQ67_9PEZI</name>
<reference evidence="2 3" key="1">
    <citation type="journal article" date="2024" name="Commun. Biol.">
        <title>Comparative genomic analysis of thermophilic fungi reveals convergent evolutionary adaptations and gene losses.</title>
        <authorList>
            <person name="Steindorff A.S."/>
            <person name="Aguilar-Pontes M.V."/>
            <person name="Robinson A.J."/>
            <person name="Andreopoulos B."/>
            <person name="LaButti K."/>
            <person name="Kuo A."/>
            <person name="Mondo S."/>
            <person name="Riley R."/>
            <person name="Otillar R."/>
            <person name="Haridas S."/>
            <person name="Lipzen A."/>
            <person name="Grimwood J."/>
            <person name="Schmutz J."/>
            <person name="Clum A."/>
            <person name="Reid I.D."/>
            <person name="Moisan M.C."/>
            <person name="Butler G."/>
            <person name="Nguyen T.T.M."/>
            <person name="Dewar K."/>
            <person name="Conant G."/>
            <person name="Drula E."/>
            <person name="Henrissat B."/>
            <person name="Hansel C."/>
            <person name="Singer S."/>
            <person name="Hutchinson M.I."/>
            <person name="de Vries R.P."/>
            <person name="Natvig D.O."/>
            <person name="Powell A.J."/>
            <person name="Tsang A."/>
            <person name="Grigoriev I.V."/>
        </authorList>
    </citation>
    <scope>NUCLEOTIDE SEQUENCE [LARGE SCALE GENOMIC DNA]</scope>
    <source>
        <strain evidence="2 3">ATCC 24622</strain>
    </source>
</reference>
<evidence type="ECO:0000256" key="1">
    <source>
        <dbReference type="SAM" id="MobiDB-lite"/>
    </source>
</evidence>
<evidence type="ECO:0000313" key="2">
    <source>
        <dbReference type="EMBL" id="KAL1843091.1"/>
    </source>
</evidence>
<feature type="compositionally biased region" description="Low complexity" evidence="1">
    <location>
        <begin position="182"/>
        <end position="218"/>
    </location>
</feature>
<evidence type="ECO:0000313" key="3">
    <source>
        <dbReference type="Proteomes" id="UP001586593"/>
    </source>
</evidence>
<proteinExistence type="predicted"/>
<keyword evidence="3" id="KW-1185">Reference proteome</keyword>